<dbReference type="AlphaFoldDB" id="A0A0E9XCQ5"/>
<reference evidence="1" key="2">
    <citation type="journal article" date="2015" name="Fish Shellfish Immunol.">
        <title>Early steps in the European eel (Anguilla anguilla)-Vibrio vulnificus interaction in the gills: Role of the RtxA13 toxin.</title>
        <authorList>
            <person name="Callol A."/>
            <person name="Pajuelo D."/>
            <person name="Ebbesson L."/>
            <person name="Teles M."/>
            <person name="MacKenzie S."/>
            <person name="Amaro C."/>
        </authorList>
    </citation>
    <scope>NUCLEOTIDE SEQUENCE</scope>
</reference>
<sequence>MFLGQNNLFCRSTLSAISDHFKNKRW</sequence>
<protein>
    <submittedName>
        <fullName evidence="1">Uncharacterized protein</fullName>
    </submittedName>
</protein>
<reference evidence="1" key="1">
    <citation type="submission" date="2014-11" db="EMBL/GenBank/DDBJ databases">
        <authorList>
            <person name="Amaro Gonzalez C."/>
        </authorList>
    </citation>
    <scope>NUCLEOTIDE SEQUENCE</scope>
</reference>
<proteinExistence type="predicted"/>
<evidence type="ECO:0000313" key="1">
    <source>
        <dbReference type="EMBL" id="JAI00528.1"/>
    </source>
</evidence>
<organism evidence="1">
    <name type="scientific">Anguilla anguilla</name>
    <name type="common">European freshwater eel</name>
    <name type="synonym">Muraena anguilla</name>
    <dbReference type="NCBI Taxonomy" id="7936"/>
    <lineage>
        <taxon>Eukaryota</taxon>
        <taxon>Metazoa</taxon>
        <taxon>Chordata</taxon>
        <taxon>Craniata</taxon>
        <taxon>Vertebrata</taxon>
        <taxon>Euteleostomi</taxon>
        <taxon>Actinopterygii</taxon>
        <taxon>Neopterygii</taxon>
        <taxon>Teleostei</taxon>
        <taxon>Anguilliformes</taxon>
        <taxon>Anguillidae</taxon>
        <taxon>Anguilla</taxon>
    </lineage>
</organism>
<accession>A0A0E9XCQ5</accession>
<name>A0A0E9XCQ5_ANGAN</name>
<dbReference type="EMBL" id="GBXM01008050">
    <property type="protein sequence ID" value="JAI00528.1"/>
    <property type="molecule type" value="Transcribed_RNA"/>
</dbReference>